<dbReference type="Proteomes" id="UP000538566">
    <property type="component" value="Unassembled WGS sequence"/>
</dbReference>
<dbReference type="GO" id="GO:0009279">
    <property type="term" value="C:cell outer membrane"/>
    <property type="evidence" value="ECO:0007669"/>
    <property type="project" value="UniProtKB-SubCell"/>
</dbReference>
<evidence type="ECO:0000313" key="18">
    <source>
        <dbReference type="Proteomes" id="UP000538566"/>
    </source>
</evidence>
<feature type="chain" id="PRO_5030803457" evidence="14">
    <location>
        <begin position="26"/>
        <end position="856"/>
    </location>
</feature>
<dbReference type="InterPro" id="IPR037066">
    <property type="entry name" value="Plug_dom_sf"/>
</dbReference>
<dbReference type="PANTHER" id="PTHR32552">
    <property type="entry name" value="FERRICHROME IRON RECEPTOR-RELATED"/>
    <property type="match status" value="1"/>
</dbReference>
<dbReference type="PANTHER" id="PTHR32552:SF89">
    <property type="entry name" value="CATECHOLATE SIDEROPHORE RECEPTOR FIU"/>
    <property type="match status" value="1"/>
</dbReference>
<evidence type="ECO:0000256" key="7">
    <source>
        <dbReference type="ARBA" id="ARBA00023004"/>
    </source>
</evidence>
<dbReference type="Gene3D" id="2.170.130.10">
    <property type="entry name" value="TonB-dependent receptor, plug domain"/>
    <property type="match status" value="1"/>
</dbReference>
<feature type="domain" description="TonB-dependent receptor plug" evidence="16">
    <location>
        <begin position="55"/>
        <end position="161"/>
    </location>
</feature>
<protein>
    <submittedName>
        <fullName evidence="17">Iron complex outermembrane receptor protein</fullName>
    </submittedName>
</protein>
<evidence type="ECO:0000259" key="16">
    <source>
        <dbReference type="Pfam" id="PF07715"/>
    </source>
</evidence>
<dbReference type="Pfam" id="PF00593">
    <property type="entry name" value="TonB_dep_Rec_b-barrel"/>
    <property type="match status" value="1"/>
</dbReference>
<evidence type="ECO:0000256" key="6">
    <source>
        <dbReference type="ARBA" id="ARBA00022729"/>
    </source>
</evidence>
<sequence>MQMKFLVAASTIALGSVTLANAAHAQSTGSVDVEEAIVVTGTRGETTVNGFKSPETPKAKAVITQELVARQNPGKAIFDTINIVPGVNFTSTDPYGAAGGNLRIRGFDGARISATFDGVQVNDSGNYSLYTNQQLDSELIEQVNINFGATDVDSPTASAAGGTVNYRTRLPKQELGAAVNYSHGTFDYNRVFGVIDTGIFTPFGTRAFFSASDTKYDQFRGPGGIHKQQYNARVYQPIGENGDFLSLAGHYNENRNNFYRRVGLNDMRTLLGAATIPAAGNAVTAPNATGVILPTSPLDLGKLTDAQQDTIFNYNNDASCTLPSMTGGSGAQSDRTSCSNYYNTSINPSNTGNIRFNSRFTMSEKLIATLDASYQYVLANGGGTAAFTESDAAAAVSPLPSGLYNRQGSRLGAGVAAGVDLNGDGDLADVVRLYFPSNTRTHRLGATLSLRYEMSPENTIRLAYTYDRAKHRQTGEAGRLDASGNPVNVFGGIDDANAVKDAAGNVIQKRDRLSYAILHQVAGEYIGKYFDDTLTIQAGIRAPFFRRNLTNNCWTIPGSSNDAYCTSESAAVVTAKYPTYGAPYAARKVAYSAVLPNAGFVYKFAPQMSVFGNFSQGFSAPRTDNLYGFDGVKIQPTTLVKPERTNSFDLGARYTSRVVQAQASAWYIGYKNRIISSQVLLDDGSTLNLDRNVGRVRSYGFDASIAVRPVDMLSLYTFASYTNAKLKDDVVSPAGAIISPTKGKFVAETPKWQVGGRAQFDLEPVSVGAQVKYVGDRFLTDINDVIAPSYTTVDLDARINLGKVNDKGGVYLQLNVINLFDKFYIGNLSTQAAASNNPQVEFGSPRTVIGSIHFEF</sequence>
<dbReference type="Pfam" id="PF07715">
    <property type="entry name" value="Plug"/>
    <property type="match status" value="1"/>
</dbReference>
<evidence type="ECO:0000256" key="3">
    <source>
        <dbReference type="ARBA" id="ARBA00022452"/>
    </source>
</evidence>
<evidence type="ECO:0000256" key="13">
    <source>
        <dbReference type="RuleBase" id="RU003357"/>
    </source>
</evidence>
<feature type="domain" description="TonB-dependent receptor-like beta-barrel" evidence="15">
    <location>
        <begin position="321"/>
        <end position="819"/>
    </location>
</feature>
<evidence type="ECO:0000256" key="2">
    <source>
        <dbReference type="ARBA" id="ARBA00022448"/>
    </source>
</evidence>
<dbReference type="EMBL" id="JACHOA010000001">
    <property type="protein sequence ID" value="MBB4611901.1"/>
    <property type="molecule type" value="Genomic_DNA"/>
</dbReference>
<keyword evidence="6 14" id="KW-0732">Signal</keyword>
<evidence type="ECO:0000256" key="1">
    <source>
        <dbReference type="ARBA" id="ARBA00004571"/>
    </source>
</evidence>
<keyword evidence="7" id="KW-0408">Iron</keyword>
<evidence type="ECO:0000313" key="17">
    <source>
        <dbReference type="EMBL" id="MBB4611901.1"/>
    </source>
</evidence>
<evidence type="ECO:0000256" key="8">
    <source>
        <dbReference type="ARBA" id="ARBA00023065"/>
    </source>
</evidence>
<keyword evidence="4" id="KW-0410">Iron transport</keyword>
<reference evidence="17 18" key="1">
    <citation type="submission" date="2020-08" db="EMBL/GenBank/DDBJ databases">
        <title>Genomic Encyclopedia of Type Strains, Phase IV (KMG-IV): sequencing the most valuable type-strain genomes for metagenomic binning, comparative biology and taxonomic classification.</title>
        <authorList>
            <person name="Goeker M."/>
        </authorList>
    </citation>
    <scope>NUCLEOTIDE SEQUENCE [LARGE SCALE GENOMIC DNA]</scope>
    <source>
        <strain evidence="17 18">DSM 17507</strain>
    </source>
</reference>
<dbReference type="InterPro" id="IPR036942">
    <property type="entry name" value="Beta-barrel_TonB_sf"/>
</dbReference>
<comment type="caution">
    <text evidence="17">The sequence shown here is derived from an EMBL/GenBank/DDBJ whole genome shotgun (WGS) entry which is preliminary data.</text>
</comment>
<comment type="similarity">
    <text evidence="12 13">Belongs to the TonB-dependent receptor family.</text>
</comment>
<dbReference type="PROSITE" id="PS52016">
    <property type="entry name" value="TONB_DEPENDENT_REC_3"/>
    <property type="match status" value="1"/>
</dbReference>
<keyword evidence="9 13" id="KW-0798">TonB box</keyword>
<keyword evidence="10 12" id="KW-0472">Membrane</keyword>
<dbReference type="RefSeq" id="WP_246415379.1">
    <property type="nucleotide sequence ID" value="NZ_JACHOA010000001.1"/>
</dbReference>
<dbReference type="InterPro" id="IPR000531">
    <property type="entry name" value="Beta-barrel_TonB"/>
</dbReference>
<evidence type="ECO:0000259" key="15">
    <source>
        <dbReference type="Pfam" id="PF00593"/>
    </source>
</evidence>
<feature type="signal peptide" evidence="14">
    <location>
        <begin position="1"/>
        <end position="25"/>
    </location>
</feature>
<keyword evidence="18" id="KW-1185">Reference proteome</keyword>
<evidence type="ECO:0000256" key="9">
    <source>
        <dbReference type="ARBA" id="ARBA00023077"/>
    </source>
</evidence>
<evidence type="ECO:0000256" key="10">
    <source>
        <dbReference type="ARBA" id="ARBA00023136"/>
    </source>
</evidence>
<evidence type="ECO:0000256" key="14">
    <source>
        <dbReference type="SAM" id="SignalP"/>
    </source>
</evidence>
<keyword evidence="3 12" id="KW-1134">Transmembrane beta strand</keyword>
<evidence type="ECO:0000256" key="11">
    <source>
        <dbReference type="ARBA" id="ARBA00023237"/>
    </source>
</evidence>
<keyword evidence="8" id="KW-0406">Ion transport</keyword>
<dbReference type="InterPro" id="IPR039426">
    <property type="entry name" value="TonB-dep_rcpt-like"/>
</dbReference>
<keyword evidence="17" id="KW-0675">Receptor</keyword>
<evidence type="ECO:0000256" key="5">
    <source>
        <dbReference type="ARBA" id="ARBA00022692"/>
    </source>
</evidence>
<proteinExistence type="inferred from homology"/>
<dbReference type="GO" id="GO:0015344">
    <property type="term" value="F:siderophore uptake transmembrane transporter activity"/>
    <property type="evidence" value="ECO:0007669"/>
    <property type="project" value="TreeGrafter"/>
</dbReference>
<gene>
    <name evidence="17" type="ORF">GGR37_000147</name>
</gene>
<dbReference type="SUPFAM" id="SSF56935">
    <property type="entry name" value="Porins"/>
    <property type="match status" value="1"/>
</dbReference>
<comment type="subcellular location">
    <subcellularLocation>
        <location evidence="1 12">Cell outer membrane</location>
        <topology evidence="1 12">Multi-pass membrane protein</topology>
    </subcellularLocation>
</comment>
<keyword evidence="2 12" id="KW-0813">Transport</keyword>
<organism evidence="17 18">
    <name type="scientific">Novosphingobium taihuense</name>
    <dbReference type="NCBI Taxonomy" id="260085"/>
    <lineage>
        <taxon>Bacteria</taxon>
        <taxon>Pseudomonadati</taxon>
        <taxon>Pseudomonadota</taxon>
        <taxon>Alphaproteobacteria</taxon>
        <taxon>Sphingomonadales</taxon>
        <taxon>Sphingomonadaceae</taxon>
        <taxon>Novosphingobium</taxon>
    </lineage>
</organism>
<dbReference type="InterPro" id="IPR012910">
    <property type="entry name" value="Plug_dom"/>
</dbReference>
<dbReference type="Gene3D" id="2.40.170.20">
    <property type="entry name" value="TonB-dependent receptor, beta-barrel domain"/>
    <property type="match status" value="1"/>
</dbReference>
<name>A0A7W7A7W5_9SPHN</name>
<keyword evidence="11 12" id="KW-0998">Cell outer membrane</keyword>
<keyword evidence="5 12" id="KW-0812">Transmembrane</keyword>
<evidence type="ECO:0000256" key="12">
    <source>
        <dbReference type="PROSITE-ProRule" id="PRU01360"/>
    </source>
</evidence>
<accession>A0A7W7A7W5</accession>
<dbReference type="AlphaFoldDB" id="A0A7W7A7W5"/>
<evidence type="ECO:0000256" key="4">
    <source>
        <dbReference type="ARBA" id="ARBA00022496"/>
    </source>
</evidence>